<dbReference type="Gene3D" id="3.40.50.2300">
    <property type="match status" value="1"/>
</dbReference>
<proteinExistence type="predicted"/>
<accession>A0A0K1PTR7</accession>
<evidence type="ECO:0000259" key="9">
    <source>
        <dbReference type="PROSITE" id="PS50110"/>
    </source>
</evidence>
<dbReference type="PROSITE" id="PS51755">
    <property type="entry name" value="OMPR_PHOB"/>
    <property type="match status" value="1"/>
</dbReference>
<dbReference type="InterPro" id="IPR016032">
    <property type="entry name" value="Sig_transdc_resp-reg_C-effctor"/>
</dbReference>
<dbReference type="CDD" id="cd00383">
    <property type="entry name" value="trans_reg_C"/>
    <property type="match status" value="1"/>
</dbReference>
<evidence type="ECO:0000256" key="4">
    <source>
        <dbReference type="ARBA" id="ARBA00023125"/>
    </source>
</evidence>
<dbReference type="KEGG" id="llu:AKJ09_03602"/>
<name>A0A0K1PTR7_9BACT</name>
<feature type="DNA-binding region" description="OmpR/PhoB-type" evidence="7">
    <location>
        <begin position="136"/>
        <end position="241"/>
    </location>
</feature>
<dbReference type="Pfam" id="PF00486">
    <property type="entry name" value="Trans_reg_C"/>
    <property type="match status" value="1"/>
</dbReference>
<dbReference type="EMBL" id="CP012333">
    <property type="protein sequence ID" value="AKU96938.1"/>
    <property type="molecule type" value="Genomic_DNA"/>
</dbReference>
<keyword evidence="3" id="KW-0805">Transcription regulation</keyword>
<dbReference type="PATRIC" id="fig|1391654.3.peg.3649"/>
<keyword evidence="12" id="KW-1185">Reference proteome</keyword>
<feature type="domain" description="OmpR/PhoB-type" evidence="10">
    <location>
        <begin position="136"/>
        <end position="241"/>
    </location>
</feature>
<dbReference type="InterPro" id="IPR036388">
    <property type="entry name" value="WH-like_DNA-bd_sf"/>
</dbReference>
<evidence type="ECO:0000313" key="11">
    <source>
        <dbReference type="EMBL" id="AKU96938.1"/>
    </source>
</evidence>
<evidence type="ECO:0000259" key="10">
    <source>
        <dbReference type="PROSITE" id="PS51755"/>
    </source>
</evidence>
<evidence type="ECO:0000256" key="8">
    <source>
        <dbReference type="SAM" id="MobiDB-lite"/>
    </source>
</evidence>
<dbReference type="GO" id="GO:0006355">
    <property type="term" value="P:regulation of DNA-templated transcription"/>
    <property type="evidence" value="ECO:0007669"/>
    <property type="project" value="InterPro"/>
</dbReference>
<dbReference type="FunFam" id="3.40.50.2300:FF:000001">
    <property type="entry name" value="DNA-binding response regulator PhoB"/>
    <property type="match status" value="1"/>
</dbReference>
<feature type="domain" description="Response regulatory" evidence="9">
    <location>
        <begin position="3"/>
        <end position="118"/>
    </location>
</feature>
<evidence type="ECO:0000256" key="5">
    <source>
        <dbReference type="ARBA" id="ARBA00023163"/>
    </source>
</evidence>
<dbReference type="SMART" id="SM00862">
    <property type="entry name" value="Trans_reg_C"/>
    <property type="match status" value="1"/>
</dbReference>
<keyword evidence="2" id="KW-0902">Two-component regulatory system</keyword>
<dbReference type="Pfam" id="PF00072">
    <property type="entry name" value="Response_reg"/>
    <property type="match status" value="1"/>
</dbReference>
<dbReference type="InterPro" id="IPR001867">
    <property type="entry name" value="OmpR/PhoB-type_DNA-bd"/>
</dbReference>
<keyword evidence="4 7" id="KW-0238">DNA-binding</keyword>
<reference evidence="11 12" key="1">
    <citation type="submission" date="2015-08" db="EMBL/GenBank/DDBJ databases">
        <authorList>
            <person name="Babu N.S."/>
            <person name="Beckwith C.J."/>
            <person name="Beseler K.G."/>
            <person name="Brison A."/>
            <person name="Carone J.V."/>
            <person name="Caskin T.P."/>
            <person name="Diamond M."/>
            <person name="Durham M.E."/>
            <person name="Foxe J.M."/>
            <person name="Go M."/>
            <person name="Henderson B.A."/>
            <person name="Jones I.B."/>
            <person name="McGettigan J.A."/>
            <person name="Micheletti S.J."/>
            <person name="Nasrallah M.E."/>
            <person name="Ortiz D."/>
            <person name="Piller C.R."/>
            <person name="Privatt S.R."/>
            <person name="Schneider S.L."/>
            <person name="Sharp S."/>
            <person name="Smith T.C."/>
            <person name="Stanton J.D."/>
            <person name="Ullery H.E."/>
            <person name="Wilson R.J."/>
            <person name="Serrano M.G."/>
            <person name="Buck G."/>
            <person name="Lee V."/>
            <person name="Wang Y."/>
            <person name="Carvalho R."/>
            <person name="Voegtly L."/>
            <person name="Shi R."/>
            <person name="Duckworth R."/>
            <person name="Johnson A."/>
            <person name="Loviza R."/>
            <person name="Walstead R."/>
            <person name="Shah Z."/>
            <person name="Kiflezghi M."/>
            <person name="Wade K."/>
            <person name="Ball S.L."/>
            <person name="Bradley K.W."/>
            <person name="Asai D.J."/>
            <person name="Bowman C.A."/>
            <person name="Russell D.A."/>
            <person name="Pope W.H."/>
            <person name="Jacobs-Sera D."/>
            <person name="Hendrix R.W."/>
            <person name="Hatfull G.F."/>
        </authorList>
    </citation>
    <scope>NUCLEOTIDE SEQUENCE [LARGE SCALE GENOMIC DNA]</scope>
    <source>
        <strain evidence="11 12">DSM 27648</strain>
    </source>
</reference>
<dbReference type="PROSITE" id="PS50110">
    <property type="entry name" value="RESPONSE_REGULATORY"/>
    <property type="match status" value="1"/>
</dbReference>
<dbReference type="GO" id="GO:0005829">
    <property type="term" value="C:cytosol"/>
    <property type="evidence" value="ECO:0007669"/>
    <property type="project" value="TreeGrafter"/>
</dbReference>
<dbReference type="GO" id="GO:0032993">
    <property type="term" value="C:protein-DNA complex"/>
    <property type="evidence" value="ECO:0007669"/>
    <property type="project" value="TreeGrafter"/>
</dbReference>
<keyword evidence="5" id="KW-0804">Transcription</keyword>
<evidence type="ECO:0000256" key="1">
    <source>
        <dbReference type="ARBA" id="ARBA00022553"/>
    </source>
</evidence>
<dbReference type="SUPFAM" id="SSF52172">
    <property type="entry name" value="CheY-like"/>
    <property type="match status" value="1"/>
</dbReference>
<dbReference type="Gene3D" id="1.10.10.10">
    <property type="entry name" value="Winged helix-like DNA-binding domain superfamily/Winged helix DNA-binding domain"/>
    <property type="match status" value="1"/>
</dbReference>
<organism evidence="11 12">
    <name type="scientific">Labilithrix luteola</name>
    <dbReference type="NCBI Taxonomy" id="1391654"/>
    <lineage>
        <taxon>Bacteria</taxon>
        <taxon>Pseudomonadati</taxon>
        <taxon>Myxococcota</taxon>
        <taxon>Polyangia</taxon>
        <taxon>Polyangiales</taxon>
        <taxon>Labilitrichaceae</taxon>
        <taxon>Labilithrix</taxon>
    </lineage>
</organism>
<dbReference type="CDD" id="cd17574">
    <property type="entry name" value="REC_OmpR"/>
    <property type="match status" value="1"/>
</dbReference>
<dbReference type="InterPro" id="IPR001789">
    <property type="entry name" value="Sig_transdc_resp-reg_receiver"/>
</dbReference>
<evidence type="ECO:0000256" key="2">
    <source>
        <dbReference type="ARBA" id="ARBA00023012"/>
    </source>
</evidence>
<dbReference type="Proteomes" id="UP000064967">
    <property type="component" value="Chromosome"/>
</dbReference>
<dbReference type="AlphaFoldDB" id="A0A0K1PTR7"/>
<sequence length="249" mass="27237">MIRALLVDDDRDLARLLADYLGSHDVELNHVDNGADGLDALAREPFDVVLLDVMLPGIDGFEVCRRIRASSTPDVPVVMLTARGDDADRIVGLEIGADDYVPKPFNPRELLARVRAVLRRARPAPLSASVPAAAASETLRAGPLEIDVGARVVRREGTEVVLTSFEFRILVVLARRAGETVTREELASEAREPAQGKASYDPSVDRSLDVHVSRLRQKLEEDPKDPRLIKTVRGVGYVLAVPARKNGRV</sequence>
<dbReference type="GO" id="GO:0000976">
    <property type="term" value="F:transcription cis-regulatory region binding"/>
    <property type="evidence" value="ECO:0007669"/>
    <property type="project" value="TreeGrafter"/>
</dbReference>
<dbReference type="SUPFAM" id="SSF46894">
    <property type="entry name" value="C-terminal effector domain of the bipartite response regulators"/>
    <property type="match status" value="1"/>
</dbReference>
<dbReference type="PANTHER" id="PTHR48111">
    <property type="entry name" value="REGULATOR OF RPOS"/>
    <property type="match status" value="1"/>
</dbReference>
<protein>
    <submittedName>
        <fullName evidence="11">Two component transcriptional regulator, winged helix family</fullName>
    </submittedName>
</protein>
<evidence type="ECO:0000256" key="3">
    <source>
        <dbReference type="ARBA" id="ARBA00023015"/>
    </source>
</evidence>
<dbReference type="Gene3D" id="6.10.250.690">
    <property type="match status" value="1"/>
</dbReference>
<dbReference type="PANTHER" id="PTHR48111:SF4">
    <property type="entry name" value="DNA-BINDING DUAL TRANSCRIPTIONAL REGULATOR OMPR"/>
    <property type="match status" value="1"/>
</dbReference>
<dbReference type="SMART" id="SM00448">
    <property type="entry name" value="REC"/>
    <property type="match status" value="1"/>
</dbReference>
<feature type="compositionally biased region" description="Basic and acidic residues" evidence="8">
    <location>
        <begin position="182"/>
        <end position="194"/>
    </location>
</feature>
<gene>
    <name evidence="11" type="ORF">AKJ09_03602</name>
</gene>
<dbReference type="InterPro" id="IPR011006">
    <property type="entry name" value="CheY-like_superfamily"/>
</dbReference>
<evidence type="ECO:0000313" key="12">
    <source>
        <dbReference type="Proteomes" id="UP000064967"/>
    </source>
</evidence>
<keyword evidence="1 6" id="KW-0597">Phosphoprotein</keyword>
<dbReference type="InterPro" id="IPR039420">
    <property type="entry name" value="WalR-like"/>
</dbReference>
<evidence type="ECO:0000256" key="7">
    <source>
        <dbReference type="PROSITE-ProRule" id="PRU01091"/>
    </source>
</evidence>
<dbReference type="GO" id="GO:0000156">
    <property type="term" value="F:phosphorelay response regulator activity"/>
    <property type="evidence" value="ECO:0007669"/>
    <property type="project" value="TreeGrafter"/>
</dbReference>
<feature type="region of interest" description="Disordered" evidence="8">
    <location>
        <begin position="182"/>
        <end position="203"/>
    </location>
</feature>
<dbReference type="RefSeq" id="WP_146648160.1">
    <property type="nucleotide sequence ID" value="NZ_CP012333.1"/>
</dbReference>
<feature type="modified residue" description="4-aspartylphosphate" evidence="6">
    <location>
        <position position="52"/>
    </location>
</feature>
<dbReference type="OrthoDB" id="9793321at2"/>
<dbReference type="STRING" id="1391654.AKJ09_03602"/>
<evidence type="ECO:0000256" key="6">
    <source>
        <dbReference type="PROSITE-ProRule" id="PRU00169"/>
    </source>
</evidence>